<dbReference type="PANTHER" id="PTHR11669">
    <property type="entry name" value="REPLICATION FACTOR C / DNA POLYMERASE III GAMMA-TAU SUBUNIT"/>
    <property type="match status" value="1"/>
</dbReference>
<dbReference type="RefSeq" id="WP_235807365.1">
    <property type="nucleotide sequence ID" value="NZ_AYYI01000074.1"/>
</dbReference>
<dbReference type="NCBIfam" id="TIGR00678">
    <property type="entry name" value="holB"/>
    <property type="match status" value="1"/>
</dbReference>
<dbReference type="InterPro" id="IPR050238">
    <property type="entry name" value="DNA_Rep/Repair_Clamp_Loader"/>
</dbReference>
<evidence type="ECO:0000313" key="1">
    <source>
        <dbReference type="EMBL" id="KRM95228.1"/>
    </source>
</evidence>
<dbReference type="GO" id="GO:0003887">
    <property type="term" value="F:DNA-directed DNA polymerase activity"/>
    <property type="evidence" value="ECO:0007669"/>
    <property type="project" value="InterPro"/>
</dbReference>
<dbReference type="SUPFAM" id="SSF52540">
    <property type="entry name" value="P-loop containing nucleoside triphosphate hydrolases"/>
    <property type="match status" value="1"/>
</dbReference>
<dbReference type="PANTHER" id="PTHR11669:SF8">
    <property type="entry name" value="DNA POLYMERASE III SUBUNIT DELTA"/>
    <property type="match status" value="1"/>
</dbReference>
<protein>
    <submittedName>
        <fullName evidence="1">DNA polymerase III subunit delta</fullName>
    </submittedName>
</protein>
<dbReference type="NCBIfam" id="NF005972">
    <property type="entry name" value="PRK08058.1"/>
    <property type="match status" value="1"/>
</dbReference>
<proteinExistence type="predicted"/>
<dbReference type="Gene3D" id="3.40.50.300">
    <property type="entry name" value="P-loop containing nucleotide triphosphate hydrolases"/>
    <property type="match status" value="1"/>
</dbReference>
<sequence length="330" mass="36955">MSLKIETLQPKLIKLFQSVIERKQLSQGYLFSGPAGTGKGELATWIALRLFCQHVKNGVPDGTCRECQRILSGNHPDVVKIAPEGNSLKIDQIRYLKQELTKSGMETNQRVFIIQDADKMTVGAANGLLKFLEEPAPQTYLILTTTAKGQLLPTIISRLQIVEFSQLPRPQLIEQLKAAGIKPATAALLAHMTNSLTAAKEWQASNWFVPLQEKVWQWFNHIQNQNALAFIDVQTQLSPLAKERHVQEKVLSLVLLLLQDVLAVQFGQTEDLSFPEARSQLSTWAEQITTPQLMNQLQQALAAQKYLNANVSFQNTLEQLTLHLLAKSND</sequence>
<accession>A0A0R2D4W9</accession>
<dbReference type="STRING" id="1423796.FC24_GL002218"/>
<dbReference type="GO" id="GO:0008408">
    <property type="term" value="F:3'-5' exonuclease activity"/>
    <property type="evidence" value="ECO:0007669"/>
    <property type="project" value="InterPro"/>
</dbReference>
<comment type="caution">
    <text evidence="1">The sequence shown here is derived from an EMBL/GenBank/DDBJ whole genome shotgun (WGS) entry which is preliminary data.</text>
</comment>
<dbReference type="Proteomes" id="UP000051638">
    <property type="component" value="Unassembled WGS sequence"/>
</dbReference>
<gene>
    <name evidence="1" type="ORF">FC24_GL002218</name>
</gene>
<dbReference type="GO" id="GO:0006261">
    <property type="term" value="P:DNA-templated DNA replication"/>
    <property type="evidence" value="ECO:0007669"/>
    <property type="project" value="TreeGrafter"/>
</dbReference>
<keyword evidence="2" id="KW-1185">Reference proteome</keyword>
<dbReference type="AlphaFoldDB" id="A0A0R2D4W9"/>
<dbReference type="Pfam" id="PF13177">
    <property type="entry name" value="DNA_pol3_delta2"/>
    <property type="match status" value="1"/>
</dbReference>
<reference evidence="1 2" key="1">
    <citation type="journal article" date="2015" name="Genome Announc.">
        <title>Expanding the biotechnology potential of lactobacilli through comparative genomics of 213 strains and associated genera.</title>
        <authorList>
            <person name="Sun Z."/>
            <person name="Harris H.M."/>
            <person name="McCann A."/>
            <person name="Guo C."/>
            <person name="Argimon S."/>
            <person name="Zhang W."/>
            <person name="Yang X."/>
            <person name="Jeffery I.B."/>
            <person name="Cooney J.C."/>
            <person name="Kagawa T.F."/>
            <person name="Liu W."/>
            <person name="Song Y."/>
            <person name="Salvetti E."/>
            <person name="Wrobel A."/>
            <person name="Rasinkangas P."/>
            <person name="Parkhill J."/>
            <person name="Rea M.C."/>
            <person name="O'Sullivan O."/>
            <person name="Ritari J."/>
            <person name="Douillard F.P."/>
            <person name="Paul Ross R."/>
            <person name="Yang R."/>
            <person name="Briner A.E."/>
            <person name="Felis G.E."/>
            <person name="de Vos W.M."/>
            <person name="Barrangou R."/>
            <person name="Klaenhammer T.R."/>
            <person name="Caufield P.W."/>
            <person name="Cui Y."/>
            <person name="Zhang H."/>
            <person name="O'Toole P.W."/>
        </authorList>
    </citation>
    <scope>NUCLEOTIDE SEQUENCE [LARGE SCALE GENOMIC DNA]</scope>
    <source>
        <strain evidence="1 2">DSM 20253</strain>
    </source>
</reference>
<dbReference type="EMBL" id="AYYI01000074">
    <property type="protein sequence ID" value="KRM95228.1"/>
    <property type="molecule type" value="Genomic_DNA"/>
</dbReference>
<name>A0A0R2D4W9_9LACO</name>
<evidence type="ECO:0000313" key="2">
    <source>
        <dbReference type="Proteomes" id="UP000051638"/>
    </source>
</evidence>
<dbReference type="InterPro" id="IPR027417">
    <property type="entry name" value="P-loop_NTPase"/>
</dbReference>
<dbReference type="PATRIC" id="fig|1423796.3.peg.2251"/>
<dbReference type="InterPro" id="IPR004622">
    <property type="entry name" value="DNA_pol_HolB"/>
</dbReference>
<organism evidence="1 2">
    <name type="scientific">Loigolactobacillus rennini DSM 20253</name>
    <dbReference type="NCBI Taxonomy" id="1423796"/>
    <lineage>
        <taxon>Bacteria</taxon>
        <taxon>Bacillati</taxon>
        <taxon>Bacillota</taxon>
        <taxon>Bacilli</taxon>
        <taxon>Lactobacillales</taxon>
        <taxon>Lactobacillaceae</taxon>
        <taxon>Loigolactobacillus</taxon>
    </lineage>
</organism>
<dbReference type="FunFam" id="3.40.50.300:FF:001255">
    <property type="entry name" value="DNA polymerase III subunit delta"/>
    <property type="match status" value="1"/>
</dbReference>